<evidence type="ECO:0000256" key="2">
    <source>
        <dbReference type="SAM" id="MobiDB-lite"/>
    </source>
</evidence>
<organism evidence="5 8">
    <name type="scientific">Clostridium pasteurianum DSM 525 = ATCC 6013</name>
    <dbReference type="NCBI Taxonomy" id="1262449"/>
    <lineage>
        <taxon>Bacteria</taxon>
        <taxon>Bacillati</taxon>
        <taxon>Bacillota</taxon>
        <taxon>Clostridia</taxon>
        <taxon>Eubacteriales</taxon>
        <taxon>Clostridiaceae</taxon>
        <taxon>Clostridium</taxon>
    </lineage>
</organism>
<proteinExistence type="predicted"/>
<keyword evidence="3" id="KW-0812">Transmembrane</keyword>
<dbReference type="CDD" id="cd00371">
    <property type="entry name" value="HMA"/>
    <property type="match status" value="1"/>
</dbReference>
<evidence type="ECO:0000256" key="3">
    <source>
        <dbReference type="SAM" id="Phobius"/>
    </source>
</evidence>
<dbReference type="PROSITE" id="PS50846">
    <property type="entry name" value="HMA_2"/>
    <property type="match status" value="1"/>
</dbReference>
<dbReference type="InterPro" id="IPR006121">
    <property type="entry name" value="HMA_dom"/>
</dbReference>
<feature type="transmembrane region" description="Helical" evidence="3">
    <location>
        <begin position="77"/>
        <end position="97"/>
    </location>
</feature>
<dbReference type="Gene3D" id="2.60.40.420">
    <property type="entry name" value="Cupredoxins - blue copper proteins"/>
    <property type="match status" value="1"/>
</dbReference>
<keyword evidence="3" id="KW-0472">Membrane</keyword>
<dbReference type="KEGG" id="cpae:CPAST_c35980"/>
<dbReference type="EMBL" id="CP009268">
    <property type="protein sequence ID" value="AJA53642.1"/>
    <property type="molecule type" value="Genomic_DNA"/>
</dbReference>
<dbReference type="Pfam" id="PF00403">
    <property type="entry name" value="HMA"/>
    <property type="match status" value="1"/>
</dbReference>
<dbReference type="InterPro" id="IPR008972">
    <property type="entry name" value="Cupredoxin"/>
</dbReference>
<dbReference type="Proteomes" id="UP000030905">
    <property type="component" value="Chromosome"/>
</dbReference>
<dbReference type="Proteomes" id="UP000028042">
    <property type="component" value="Unassembled WGS sequence"/>
</dbReference>
<dbReference type="Pfam" id="PF13386">
    <property type="entry name" value="DsbD_2"/>
    <property type="match status" value="1"/>
</dbReference>
<feature type="transmembrane region" description="Helical" evidence="3">
    <location>
        <begin position="259"/>
        <end position="281"/>
    </location>
</feature>
<dbReference type="eggNOG" id="COG2608">
    <property type="taxonomic scope" value="Bacteria"/>
</dbReference>
<feature type="transmembrane region" description="Helical" evidence="3">
    <location>
        <begin position="293"/>
        <end position="315"/>
    </location>
</feature>
<dbReference type="Gene3D" id="3.30.70.100">
    <property type="match status" value="1"/>
</dbReference>
<evidence type="ECO:0000313" key="5">
    <source>
        <dbReference type="EMBL" id="AJA53642.1"/>
    </source>
</evidence>
<reference evidence="6" key="2">
    <citation type="submission" date="2015-10" db="EMBL/GenBank/DDBJ databases">
        <title>Improved Draft Genome Sequence of Clostridium pasteurianum Strain ATCC 6013 (DSM 525) Using a Hybrid Next-Generation Sequencing Approach.</title>
        <authorList>
            <person name="Pyne M.E."/>
            <person name="Utturkar S.M."/>
            <person name="Brown S.D."/>
            <person name="Moo-Young M."/>
            <person name="Chung D.A."/>
            <person name="Chou P.C."/>
        </authorList>
    </citation>
    <scope>NUCLEOTIDE SEQUENCE</scope>
    <source>
        <strain evidence="6">ATCC 6013</strain>
    </source>
</reference>
<keyword evidence="8" id="KW-1185">Reference proteome</keyword>
<dbReference type="EMBL" id="JPGY02000001">
    <property type="protein sequence ID" value="KRU14333.1"/>
    <property type="molecule type" value="Genomic_DNA"/>
</dbReference>
<dbReference type="InterPro" id="IPR036163">
    <property type="entry name" value="HMA_dom_sf"/>
</dbReference>
<reference evidence="5 8" key="1">
    <citation type="journal article" date="2015" name="Genome Announc.">
        <title>Complete Genome Sequence of the Nitrogen-Fixing and Solvent-Producing Clostridium pasteurianum DSM 525.</title>
        <authorList>
            <person name="Poehlein A."/>
            <person name="Grosse-Honebrink A."/>
            <person name="Zhang Y."/>
            <person name="Minton N.P."/>
            <person name="Daniel R."/>
        </authorList>
    </citation>
    <scope>NUCLEOTIDE SEQUENCE [LARGE SCALE GENOMIC DNA]</scope>
    <source>
        <strain evidence="5">DSM 525</strain>
        <strain evidence="8">DSM 525 / ATCC 6013</strain>
    </source>
</reference>
<dbReference type="AlphaFoldDB" id="A0A0H3J881"/>
<protein>
    <submittedName>
        <fullName evidence="6">Heavy metal transport/detoxification protein</fullName>
    </submittedName>
    <submittedName>
        <fullName evidence="5">Heavy metal-associated domain-containing protein</fullName>
    </submittedName>
</protein>
<evidence type="ECO:0000259" key="4">
    <source>
        <dbReference type="PROSITE" id="PS50846"/>
    </source>
</evidence>
<feature type="transmembrane region" description="Helical" evidence="3">
    <location>
        <begin position="186"/>
        <end position="205"/>
    </location>
</feature>
<feature type="transmembrane region" description="Helical" evidence="3">
    <location>
        <begin position="157"/>
        <end position="180"/>
    </location>
</feature>
<feature type="transmembrane region" description="Helical" evidence="3">
    <location>
        <begin position="226"/>
        <end position="247"/>
    </location>
</feature>
<feature type="domain" description="HMA" evidence="4">
    <location>
        <begin position="4"/>
        <end position="70"/>
    </location>
</feature>
<accession>A0A0H3J881</accession>
<name>A0A0H3J881_CLOPA</name>
<dbReference type="PROSITE" id="PS01047">
    <property type="entry name" value="HMA_1"/>
    <property type="match status" value="1"/>
</dbReference>
<evidence type="ECO:0000256" key="1">
    <source>
        <dbReference type="ARBA" id="ARBA00022723"/>
    </source>
</evidence>
<gene>
    <name evidence="5" type="ORF">CLPA_c35980</name>
    <name evidence="6" type="ORF">CP6013_03591</name>
</gene>
<dbReference type="eggNOG" id="COG4633">
    <property type="taxonomic scope" value="Bacteria"/>
</dbReference>
<feature type="region of interest" description="Disordered" evidence="2">
    <location>
        <begin position="439"/>
        <end position="467"/>
    </location>
</feature>
<dbReference type="SUPFAM" id="SSF55008">
    <property type="entry name" value="HMA, heavy metal-associated domain"/>
    <property type="match status" value="1"/>
</dbReference>
<sequence>MSIRKERLKVYNMTCTSCEIRIEKVLKNLPGVKNVLANFNSQEVLIEYDTKFCNIDEIKGAIKKSGYSTDNPKNFKIAGILVIAVAIIFLGTSTAGFDMNSKLNGATYFMLFIIGIFTSLHCIGMCGGIMLSQSIAKNQYNKFQSIKPALLYNLGRIISYTILGGIVGALGSAFSLSIFTKSALQIFAGIFMIIMGLNISGFSIFRKLNIRVPISMCSIKKKPKTPFFIGILNGFMPCGPLQTMQLYALGTGSLTKGSLSMFLFSLGTIPLMLGFGALSGILTKGYTKNILKFSGIIVVILGIIMGTRGLSLAGINIPNISFNKNTEALGINNSSSNIAKPTIENGVQIIKMTADNSGYTPNVLYVQKNIPVKWIINGKELTSCNNGIIIPSIDVQQNLKSGDNIIEFIPKDKDISFSCWMGMIRGVIKVVDNVESIDTSKTTDLPPASNNHMNCGDPENSSQQNESIYGNDLSKISTDVLVHKANLYENSQSIEIKGIKNEFNPIISVLNKNIPAELTFNLSQFNDVEGDFSIINATTGDLLTSFKGKKGIVKVNVKLTEVGVYAVIKNNTALGLIEVADDLNTTDLQSVREKYISSN</sequence>
<evidence type="ECO:0000313" key="7">
    <source>
        <dbReference type="Proteomes" id="UP000028042"/>
    </source>
</evidence>
<dbReference type="PANTHER" id="PTHR42208:SF1">
    <property type="entry name" value="HEAVY METAL TRANSPORTER"/>
    <property type="match status" value="1"/>
</dbReference>
<dbReference type="GeneID" id="93075693"/>
<keyword evidence="3" id="KW-1133">Transmembrane helix</keyword>
<dbReference type="GO" id="GO:0046872">
    <property type="term" value="F:metal ion binding"/>
    <property type="evidence" value="ECO:0007669"/>
    <property type="project" value="UniProtKB-KW"/>
</dbReference>
<dbReference type="InterPro" id="IPR017969">
    <property type="entry name" value="Heavy-metal-associated_CS"/>
</dbReference>
<keyword evidence="1" id="KW-0479">Metal-binding</keyword>
<evidence type="ECO:0000313" key="8">
    <source>
        <dbReference type="Proteomes" id="UP000030905"/>
    </source>
</evidence>
<dbReference type="PANTHER" id="PTHR42208">
    <property type="entry name" value="HEAVY METAL TRANSPORTER-RELATED"/>
    <property type="match status" value="1"/>
</dbReference>
<dbReference type="RefSeq" id="WP_003445712.1">
    <property type="nucleotide sequence ID" value="NZ_ANZB01000008.1"/>
</dbReference>
<dbReference type="InterPro" id="IPR039447">
    <property type="entry name" value="UreH-like_TM_dom"/>
</dbReference>
<feature type="transmembrane region" description="Helical" evidence="3">
    <location>
        <begin position="109"/>
        <end position="136"/>
    </location>
</feature>
<dbReference type="KEGG" id="cpat:CLPA_c35980"/>
<evidence type="ECO:0000313" key="6">
    <source>
        <dbReference type="EMBL" id="KRU14333.1"/>
    </source>
</evidence>
<reference evidence="6 7" key="3">
    <citation type="journal article" name="Genome Announc.">
        <title>Improved Draft Genome Sequence of Clostridium pasteurianum Strain ATCC 6013 (DSM 525) Using a Hybrid Next-Generation Sequencing Approach.</title>
        <authorList>
            <person name="Pyne M.E."/>
            <person name="Utturkar S."/>
            <person name="Brown S.D."/>
            <person name="Moo-Young M."/>
            <person name="Chung D.A."/>
            <person name="Chou C.P."/>
        </authorList>
    </citation>
    <scope>NUCLEOTIDE SEQUENCE [LARGE SCALE GENOMIC DNA]</scope>
    <source>
        <strain evidence="6 7">ATCC 6013</strain>
    </source>
</reference>
<dbReference type="eggNOG" id="COG2836">
    <property type="taxonomic scope" value="Bacteria"/>
</dbReference>
<dbReference type="PATRIC" id="fig|1262449.3.peg.2464"/>